<evidence type="ECO:0000313" key="4">
    <source>
        <dbReference type="Proteomes" id="UP000423641"/>
    </source>
</evidence>
<comment type="caution">
    <text evidence="3">The sequence shown here is derived from an EMBL/GenBank/DDBJ whole genome shotgun (WGS) entry which is preliminary data.</text>
</comment>
<organism evidence="3 4">
    <name type="scientific">Campylobacter hyointestinalis subsp. lawsonii</name>
    <dbReference type="NCBI Taxonomy" id="91353"/>
    <lineage>
        <taxon>Bacteria</taxon>
        <taxon>Pseudomonadati</taxon>
        <taxon>Campylobacterota</taxon>
        <taxon>Epsilonproteobacteria</taxon>
        <taxon>Campylobacterales</taxon>
        <taxon>Campylobacteraceae</taxon>
        <taxon>Campylobacter</taxon>
    </lineage>
</organism>
<feature type="domain" description="Methyltransferase" evidence="2">
    <location>
        <begin position="56"/>
        <end position="160"/>
    </location>
</feature>
<gene>
    <name evidence="3" type="ORF">F7P66_06160</name>
</gene>
<dbReference type="Gene3D" id="3.40.50.150">
    <property type="entry name" value="Vaccinia Virus protein VP39"/>
    <property type="match status" value="1"/>
</dbReference>
<reference evidence="3 4" key="1">
    <citation type="submission" date="2019-09" db="EMBL/GenBank/DDBJ databases">
        <title>Draft genome sequences of 48 bacterial type strains from the CCUG.</title>
        <authorList>
            <person name="Tunovic T."/>
            <person name="Pineiro-Iglesias B."/>
            <person name="Unosson C."/>
            <person name="Inganas E."/>
            <person name="Ohlen M."/>
            <person name="Cardew S."/>
            <person name="Jensie-Markopoulos S."/>
            <person name="Salva-Serra F."/>
            <person name="Jaen-Luchoro D."/>
            <person name="Karlsson R."/>
            <person name="Svensson-Stadler L."/>
            <person name="Chun J."/>
            <person name="Moore E."/>
        </authorList>
    </citation>
    <scope>NUCLEOTIDE SEQUENCE [LARGE SCALE GENOMIC DNA]</scope>
    <source>
        <strain evidence="3 4">CCUG 34538</strain>
    </source>
</reference>
<dbReference type="EMBL" id="VZON01000005">
    <property type="protein sequence ID" value="KAB0612400.1"/>
    <property type="molecule type" value="Genomic_DNA"/>
</dbReference>
<sequence length="244" mass="28063">MAYYRSQKTKGDLMNSLKDYKNDLTYWEELVLKGDLIYPNEHVVRFIFKNKFKSALDFGCATGRHLECLNRAGVKKIIGVDINQKPLDVAFARLNERVEMGGGKLILLNNKDKSLKDILYDTLGDTKVDAIISWGVLHLFTPNIVVNLLSEFKNHLNKNGKILVNFRSKNDSLKNGAINLEPNVYKITRKSHKDLLYTFYDIDMIKDVFYKADLKISSIDKETFTQNNGDIQNDFYITEAIHNS</sequence>
<dbReference type="SUPFAM" id="SSF53335">
    <property type="entry name" value="S-adenosyl-L-methionine-dependent methyltransferases"/>
    <property type="match status" value="1"/>
</dbReference>
<dbReference type="GO" id="GO:0032259">
    <property type="term" value="P:methylation"/>
    <property type="evidence" value="ECO:0007669"/>
    <property type="project" value="UniProtKB-KW"/>
</dbReference>
<name>A0AAV6EEU3_CAMHY</name>
<dbReference type="InterPro" id="IPR041698">
    <property type="entry name" value="Methyltransf_25"/>
</dbReference>
<dbReference type="CDD" id="cd02440">
    <property type="entry name" value="AdoMet_MTases"/>
    <property type="match status" value="1"/>
</dbReference>
<dbReference type="GO" id="GO:0008168">
    <property type="term" value="F:methyltransferase activity"/>
    <property type="evidence" value="ECO:0007669"/>
    <property type="project" value="UniProtKB-KW"/>
</dbReference>
<proteinExistence type="predicted"/>
<protein>
    <submittedName>
        <fullName evidence="3">Class I SAM-dependent methyltransferase</fullName>
    </submittedName>
</protein>
<dbReference type="Proteomes" id="UP000423641">
    <property type="component" value="Unassembled WGS sequence"/>
</dbReference>
<dbReference type="PANTHER" id="PTHR43861">
    <property type="entry name" value="TRANS-ACONITATE 2-METHYLTRANSFERASE-RELATED"/>
    <property type="match status" value="1"/>
</dbReference>
<evidence type="ECO:0000259" key="2">
    <source>
        <dbReference type="Pfam" id="PF13649"/>
    </source>
</evidence>
<keyword evidence="1" id="KW-0808">Transferase</keyword>
<evidence type="ECO:0000256" key="1">
    <source>
        <dbReference type="ARBA" id="ARBA00022679"/>
    </source>
</evidence>
<dbReference type="Pfam" id="PF13649">
    <property type="entry name" value="Methyltransf_25"/>
    <property type="match status" value="1"/>
</dbReference>
<keyword evidence="3" id="KW-0489">Methyltransferase</keyword>
<evidence type="ECO:0000313" key="3">
    <source>
        <dbReference type="EMBL" id="KAB0612400.1"/>
    </source>
</evidence>
<accession>A0AAV6EEU3</accession>
<dbReference type="AlphaFoldDB" id="A0AAV6EEU3"/>
<dbReference type="InterPro" id="IPR029063">
    <property type="entry name" value="SAM-dependent_MTases_sf"/>
</dbReference>